<dbReference type="Gene3D" id="3.10.310.70">
    <property type="match status" value="1"/>
</dbReference>
<dbReference type="InterPro" id="IPR013108">
    <property type="entry name" value="Amidohydro_3"/>
</dbReference>
<dbReference type="Pfam" id="PF07969">
    <property type="entry name" value="Amidohydro_3"/>
    <property type="match status" value="1"/>
</dbReference>
<accession>A0A848CF38</accession>
<dbReference type="PANTHER" id="PTHR22642:SF2">
    <property type="entry name" value="PROTEIN LONG AFTER FAR-RED 3"/>
    <property type="match status" value="1"/>
</dbReference>
<dbReference type="InterPro" id="IPR011059">
    <property type="entry name" value="Metal-dep_hydrolase_composite"/>
</dbReference>
<evidence type="ECO:0000313" key="3">
    <source>
        <dbReference type="Proteomes" id="UP000522333"/>
    </source>
</evidence>
<dbReference type="GO" id="GO:0016810">
    <property type="term" value="F:hydrolase activity, acting on carbon-nitrogen (but not peptide) bonds"/>
    <property type="evidence" value="ECO:0007669"/>
    <property type="project" value="InterPro"/>
</dbReference>
<evidence type="ECO:0000259" key="1">
    <source>
        <dbReference type="Pfam" id="PF07969"/>
    </source>
</evidence>
<protein>
    <submittedName>
        <fullName evidence="2">Amidohydrolase family protein</fullName>
    </submittedName>
</protein>
<dbReference type="AlphaFoldDB" id="A0A848CF38"/>
<sequence>MANHKITIYHDGTILTMDADFPQVEALAVMDGRIVATGSLKDVKQAVGDGADLVSLEGGTLLPGFIDGHSHFCSGGMNRLYAADCAVENMEALKESLRRKLHDDRPSQWVVGHSFDEKGMEEQCYPTREILDEVSTDVPIFFRM</sequence>
<evidence type="ECO:0000313" key="2">
    <source>
        <dbReference type="EMBL" id="NME53195.1"/>
    </source>
</evidence>
<dbReference type="Proteomes" id="UP000522333">
    <property type="component" value="Unassembled WGS sequence"/>
</dbReference>
<comment type="caution">
    <text evidence="2">The sequence shown here is derived from an EMBL/GenBank/DDBJ whole genome shotgun (WGS) entry which is preliminary data.</text>
</comment>
<proteinExistence type="predicted"/>
<reference evidence="2 3" key="1">
    <citation type="submission" date="2020-04" db="EMBL/GenBank/DDBJ databases">
        <authorList>
            <person name="Hitch T.C.A."/>
            <person name="Wylensek D."/>
            <person name="Clavel T."/>
        </authorList>
    </citation>
    <scope>NUCLEOTIDE SEQUENCE [LARGE SCALE GENOMIC DNA]</scope>
    <source>
        <strain evidence="2 3">PG-251-APC-1</strain>
    </source>
</reference>
<keyword evidence="2" id="KW-0378">Hydrolase</keyword>
<dbReference type="Gene3D" id="2.30.40.10">
    <property type="entry name" value="Urease, subunit C, domain 1"/>
    <property type="match status" value="1"/>
</dbReference>
<name>A0A848CF38_9BACT</name>
<dbReference type="PANTHER" id="PTHR22642">
    <property type="entry name" value="IMIDAZOLONEPROPIONASE"/>
    <property type="match status" value="1"/>
</dbReference>
<feature type="domain" description="Amidohydrolase 3" evidence="1">
    <location>
        <begin position="53"/>
        <end position="142"/>
    </location>
</feature>
<gene>
    <name evidence="2" type="ORF">HF854_11895</name>
</gene>
<dbReference type="EMBL" id="JABAFY010000079">
    <property type="protein sequence ID" value="NME53195.1"/>
    <property type="molecule type" value="Genomic_DNA"/>
</dbReference>
<organism evidence="2 3">
    <name type="scientific">Desulfovibrio piger</name>
    <dbReference type="NCBI Taxonomy" id="901"/>
    <lineage>
        <taxon>Bacteria</taxon>
        <taxon>Pseudomonadati</taxon>
        <taxon>Thermodesulfobacteriota</taxon>
        <taxon>Desulfovibrionia</taxon>
        <taxon>Desulfovibrionales</taxon>
        <taxon>Desulfovibrionaceae</taxon>
        <taxon>Desulfovibrio</taxon>
    </lineage>
</organism>
<dbReference type="SUPFAM" id="SSF51338">
    <property type="entry name" value="Composite domain of metallo-dependent hydrolases"/>
    <property type="match status" value="1"/>
</dbReference>
<dbReference type="RefSeq" id="WP_168936482.1">
    <property type="nucleotide sequence ID" value="NZ_JABAFY010000079.1"/>
</dbReference>